<organism evidence="2">
    <name type="scientific">Oryza meridionalis</name>
    <dbReference type="NCBI Taxonomy" id="40149"/>
    <lineage>
        <taxon>Eukaryota</taxon>
        <taxon>Viridiplantae</taxon>
        <taxon>Streptophyta</taxon>
        <taxon>Embryophyta</taxon>
        <taxon>Tracheophyta</taxon>
        <taxon>Spermatophyta</taxon>
        <taxon>Magnoliopsida</taxon>
        <taxon>Liliopsida</taxon>
        <taxon>Poales</taxon>
        <taxon>Poaceae</taxon>
        <taxon>BOP clade</taxon>
        <taxon>Oryzoideae</taxon>
        <taxon>Oryzeae</taxon>
        <taxon>Oryzinae</taxon>
        <taxon>Oryza</taxon>
    </lineage>
</organism>
<keyword evidence="3" id="KW-1185">Reference proteome</keyword>
<sequence length="55" mass="6159">MCSGCMWRGTRHGERLCALCLCLFLASSLRNEKICGGVRDHTLSPPWHHTVYVVG</sequence>
<feature type="chain" id="PRO_5002359117" evidence="1">
    <location>
        <begin position="29"/>
        <end position="55"/>
    </location>
</feature>
<dbReference type="AlphaFoldDB" id="A0A0E0FA04"/>
<evidence type="ECO:0000313" key="3">
    <source>
        <dbReference type="Proteomes" id="UP000008021"/>
    </source>
</evidence>
<accession>A0A0E0FA04</accession>
<reference evidence="2" key="1">
    <citation type="submission" date="2015-04" db="UniProtKB">
        <authorList>
            <consortium name="EnsemblPlants"/>
        </authorList>
    </citation>
    <scope>IDENTIFICATION</scope>
</reference>
<dbReference type="HOGENOM" id="CLU_3035706_0_0_1"/>
<dbReference type="EnsemblPlants" id="OMERI12G02640.1">
    <property type="protein sequence ID" value="OMERI12G02640.1"/>
    <property type="gene ID" value="OMERI12G02640"/>
</dbReference>
<dbReference type="Proteomes" id="UP000008021">
    <property type="component" value="Chromosome 12"/>
</dbReference>
<keyword evidence="1" id="KW-0732">Signal</keyword>
<feature type="signal peptide" evidence="1">
    <location>
        <begin position="1"/>
        <end position="28"/>
    </location>
</feature>
<protein>
    <submittedName>
        <fullName evidence="2">Uncharacterized protein</fullName>
    </submittedName>
</protein>
<reference evidence="2" key="2">
    <citation type="submission" date="2018-05" db="EMBL/GenBank/DDBJ databases">
        <title>OmerRS3 (Oryza meridionalis Reference Sequence Version 3).</title>
        <authorList>
            <person name="Zhang J."/>
            <person name="Kudrna D."/>
            <person name="Lee S."/>
            <person name="Talag J."/>
            <person name="Welchert J."/>
            <person name="Wing R.A."/>
        </authorList>
    </citation>
    <scope>NUCLEOTIDE SEQUENCE [LARGE SCALE GENOMIC DNA]</scope>
    <source>
        <strain evidence="2">cv. OR44</strain>
    </source>
</reference>
<dbReference type="Gramene" id="OMERI12G02640.1">
    <property type="protein sequence ID" value="OMERI12G02640.1"/>
    <property type="gene ID" value="OMERI12G02640"/>
</dbReference>
<proteinExistence type="predicted"/>
<evidence type="ECO:0000313" key="2">
    <source>
        <dbReference type="EnsemblPlants" id="OMERI12G02640.1"/>
    </source>
</evidence>
<evidence type="ECO:0000256" key="1">
    <source>
        <dbReference type="SAM" id="SignalP"/>
    </source>
</evidence>
<name>A0A0E0FA04_9ORYZ</name>